<dbReference type="OrthoDB" id="4726at2157"/>
<sequence>MRCELLGISIITAIILLGSIESSFAEESLSWKSEYLVGILDSEIDASVPVTITTFSKDSLKLEWEKPTISKDKKITGFEILRKDLNSDYHKVAEITNPKIFSYLDMNLDEGYYGYKIVPVLMKIESNKIPMHGIDRQHSFFPIYVQGQQLVAQYLLKQNCLKCFDESFKEIDDIFQYDFPEYNKRVNNEYQQNLDSESLRTKNLFESLFKIKSNH</sequence>
<dbReference type="HOGENOM" id="CLU_1280734_0_0_2"/>
<dbReference type="CDD" id="cd00063">
    <property type="entry name" value="FN3"/>
    <property type="match status" value="1"/>
</dbReference>
<reference evidence="2" key="1">
    <citation type="submission" date="2015-03" db="EMBL/GenBank/DDBJ databases">
        <title>Characterization of two novel Thaumarchaeota isolated from the Northern Adriatic Sea.</title>
        <authorList>
            <person name="Bayer B."/>
            <person name="Vojvoda J."/>
            <person name="Offre P."/>
            <person name="Srivastava A."/>
            <person name="Elisabeth N."/>
            <person name="Garcia J.A.L."/>
            <person name="Schleper C."/>
            <person name="Herndl G.J."/>
        </authorList>
    </citation>
    <scope>NUCLEOTIDE SEQUENCE [LARGE SCALE GENOMIC DNA]</scope>
    <source>
        <strain evidence="2">NF5</strain>
    </source>
</reference>
<dbReference type="InterPro" id="IPR036116">
    <property type="entry name" value="FN3_sf"/>
</dbReference>
<evidence type="ECO:0008006" key="3">
    <source>
        <dbReference type="Google" id="ProtNLM"/>
    </source>
</evidence>
<dbReference type="RefSeq" id="WP_048117765.1">
    <property type="nucleotide sequence ID" value="NZ_CP011070.1"/>
</dbReference>
<dbReference type="AlphaFoldDB" id="A0A0D5C4X3"/>
<dbReference type="Gene3D" id="2.60.40.10">
    <property type="entry name" value="Immunoglobulins"/>
    <property type="match status" value="1"/>
</dbReference>
<dbReference type="KEGG" id="nin:NADRNF5_1932"/>
<keyword evidence="2" id="KW-1185">Reference proteome</keyword>
<reference evidence="1 2" key="2">
    <citation type="journal article" date="2016" name="ISME J.">
        <title>Physiological and genomic characterization of two novel marine thaumarchaeal strains indicates niche differentiation.</title>
        <authorList>
            <person name="Bayer B."/>
            <person name="Vojvoda J."/>
            <person name="Offre P."/>
            <person name="Alves R.J."/>
            <person name="Elisabeth N.H."/>
            <person name="Garcia J.A."/>
            <person name="Volland J.M."/>
            <person name="Srivastava A."/>
            <person name="Schleper C."/>
            <person name="Herndl G.J."/>
        </authorList>
    </citation>
    <scope>NUCLEOTIDE SEQUENCE [LARGE SCALE GENOMIC DNA]</scope>
    <source>
        <strain evidence="1 2">NF5</strain>
    </source>
</reference>
<evidence type="ECO:0000313" key="1">
    <source>
        <dbReference type="EMBL" id="AJW71608.1"/>
    </source>
</evidence>
<organism evidence="1 2">
    <name type="scientific">Nitrosopumilus adriaticus</name>
    <dbReference type="NCBI Taxonomy" id="1580092"/>
    <lineage>
        <taxon>Archaea</taxon>
        <taxon>Nitrososphaerota</taxon>
        <taxon>Nitrososphaeria</taxon>
        <taxon>Nitrosopumilales</taxon>
        <taxon>Nitrosopumilaceae</taxon>
        <taxon>Nitrosopumilus</taxon>
    </lineage>
</organism>
<proteinExistence type="predicted"/>
<gene>
    <name evidence="1" type="ORF">NADRNF5_1932</name>
</gene>
<protein>
    <recommendedName>
        <fullName evidence="3">Fibronectin type-III domain-containing protein</fullName>
    </recommendedName>
</protein>
<dbReference type="SUPFAM" id="SSF49265">
    <property type="entry name" value="Fibronectin type III"/>
    <property type="match status" value="1"/>
</dbReference>
<evidence type="ECO:0000313" key="2">
    <source>
        <dbReference type="Proteomes" id="UP000032408"/>
    </source>
</evidence>
<dbReference type="EMBL" id="CP011070">
    <property type="protein sequence ID" value="AJW71608.1"/>
    <property type="molecule type" value="Genomic_DNA"/>
</dbReference>
<dbReference type="InterPro" id="IPR003961">
    <property type="entry name" value="FN3_dom"/>
</dbReference>
<accession>A0A0D5C4X3</accession>
<dbReference type="Proteomes" id="UP000032408">
    <property type="component" value="Chromosome"/>
</dbReference>
<dbReference type="GeneID" id="24821088"/>
<name>A0A0D5C4X3_9ARCH</name>
<dbReference type="InterPro" id="IPR013783">
    <property type="entry name" value="Ig-like_fold"/>
</dbReference>